<dbReference type="Gene3D" id="2.30.30.40">
    <property type="entry name" value="SH3 Domains"/>
    <property type="match status" value="1"/>
</dbReference>
<feature type="domain" description="CheW-like" evidence="4">
    <location>
        <begin position="84"/>
        <end position="228"/>
    </location>
</feature>
<dbReference type="SUPFAM" id="SSF50341">
    <property type="entry name" value="CheW-like"/>
    <property type="match status" value="1"/>
</dbReference>
<gene>
    <name evidence="5" type="ORF">BKK80_32085</name>
</gene>
<dbReference type="InterPro" id="IPR002545">
    <property type="entry name" value="CheW-lke_dom"/>
</dbReference>
<comment type="subcellular location">
    <subcellularLocation>
        <location evidence="1">Cytoplasm</location>
    </subcellularLocation>
</comment>
<dbReference type="SMART" id="SM00260">
    <property type="entry name" value="CheW"/>
    <property type="match status" value="1"/>
</dbReference>
<dbReference type="PANTHER" id="PTHR22617">
    <property type="entry name" value="CHEMOTAXIS SENSOR HISTIDINE KINASE-RELATED"/>
    <property type="match status" value="1"/>
</dbReference>
<dbReference type="PROSITE" id="PS50851">
    <property type="entry name" value="CHEW"/>
    <property type="match status" value="1"/>
</dbReference>
<dbReference type="RefSeq" id="WP_071073490.1">
    <property type="nucleotide sequence ID" value="NZ_CP017755.1"/>
</dbReference>
<dbReference type="Proteomes" id="UP000177515">
    <property type="component" value="Chromosome 2"/>
</dbReference>
<dbReference type="PANTHER" id="PTHR22617:SF45">
    <property type="entry name" value="CHEMOTAXIS PROTEIN CHEW"/>
    <property type="match status" value="1"/>
</dbReference>
<name>A0ABM6FGB9_9BURK</name>
<keyword evidence="3" id="KW-0963">Cytoplasm</keyword>
<dbReference type="EMBL" id="CP017755">
    <property type="protein sequence ID" value="AOZ10996.1"/>
    <property type="molecule type" value="Genomic_DNA"/>
</dbReference>
<evidence type="ECO:0000256" key="1">
    <source>
        <dbReference type="ARBA" id="ARBA00004496"/>
    </source>
</evidence>
<dbReference type="InterPro" id="IPR036061">
    <property type="entry name" value="CheW-like_dom_sf"/>
</dbReference>
<evidence type="ECO:0000259" key="4">
    <source>
        <dbReference type="PROSITE" id="PS50851"/>
    </source>
</evidence>
<dbReference type="InterPro" id="IPR039315">
    <property type="entry name" value="CheW"/>
</dbReference>
<evidence type="ECO:0000256" key="2">
    <source>
        <dbReference type="ARBA" id="ARBA00021483"/>
    </source>
</evidence>
<dbReference type="Pfam" id="PF01584">
    <property type="entry name" value="CheW"/>
    <property type="match status" value="1"/>
</dbReference>
<proteinExistence type="predicted"/>
<sequence length="231" mass="23749">MLEAGLPPPSAEPAIDACWRRIGVRGDGSCERLAGFVHCRNCPVYAQAAVALLDTMVAGTSPSAGAPAGAPRATHQPGTEHGPALSCLVFRAGQEWLALPATALGEITTPCPIHSLPHRRHAAVLGVAGVRGQLLACISLATLLGGQAAAQDGAAPGTRVLVLGQGRAAIALPVDEVAGVERFAQDRVLPLPTTLSRVALPYLQGVLHSGGRHVGLLDPDRLRQALLEILA</sequence>
<evidence type="ECO:0000313" key="6">
    <source>
        <dbReference type="Proteomes" id="UP000177515"/>
    </source>
</evidence>
<keyword evidence="6" id="KW-1185">Reference proteome</keyword>
<evidence type="ECO:0000256" key="3">
    <source>
        <dbReference type="ARBA" id="ARBA00022490"/>
    </source>
</evidence>
<dbReference type="Gene3D" id="2.40.50.180">
    <property type="entry name" value="CheA-289, Domain 4"/>
    <property type="match status" value="1"/>
</dbReference>
<accession>A0ABM6FGB9</accession>
<protein>
    <recommendedName>
        <fullName evidence="2">Chemotaxis protein CheW</fullName>
    </recommendedName>
</protein>
<organism evidence="5 6">
    <name type="scientific">Cupriavidus malaysiensis</name>
    <dbReference type="NCBI Taxonomy" id="367825"/>
    <lineage>
        <taxon>Bacteria</taxon>
        <taxon>Pseudomonadati</taxon>
        <taxon>Pseudomonadota</taxon>
        <taxon>Betaproteobacteria</taxon>
        <taxon>Burkholderiales</taxon>
        <taxon>Burkholderiaceae</taxon>
        <taxon>Cupriavidus</taxon>
    </lineage>
</organism>
<reference evidence="5 6" key="1">
    <citation type="submission" date="2016-10" db="EMBL/GenBank/DDBJ databases">
        <title>Complete genome sequences of three Cupriavidus strains isolated from various Malaysian environments.</title>
        <authorList>
            <person name="Abdullah A.A.-A."/>
            <person name="Shafie N.A.H."/>
            <person name="Lau N.S."/>
        </authorList>
    </citation>
    <scope>NUCLEOTIDE SEQUENCE [LARGE SCALE GENOMIC DNA]</scope>
    <source>
        <strain evidence="5 6">USMAA1020</strain>
    </source>
</reference>
<evidence type="ECO:0000313" key="5">
    <source>
        <dbReference type="EMBL" id="AOZ10996.1"/>
    </source>
</evidence>